<evidence type="ECO:0000313" key="1">
    <source>
        <dbReference type="EMBL" id="OGD03386.1"/>
    </source>
</evidence>
<evidence type="ECO:0008006" key="3">
    <source>
        <dbReference type="Google" id="ProtNLM"/>
    </source>
</evidence>
<dbReference type="AlphaFoldDB" id="A0A1F4ZBV3"/>
<dbReference type="EMBL" id="MEXN01000007">
    <property type="protein sequence ID" value="OGD03386.1"/>
    <property type="molecule type" value="Genomic_DNA"/>
</dbReference>
<organism evidence="1 2">
    <name type="scientific">Candidatus Amesbacteria bacterium RIFCSPLOWO2_01_FULL_48_25</name>
    <dbReference type="NCBI Taxonomy" id="1797259"/>
    <lineage>
        <taxon>Bacteria</taxon>
        <taxon>Candidatus Amesiibacteriota</taxon>
    </lineage>
</organism>
<dbReference type="PANTHER" id="PTHR15394">
    <property type="entry name" value="SERINE HYDROLASE RBBP9"/>
    <property type="match status" value="1"/>
</dbReference>
<dbReference type="SUPFAM" id="SSF53474">
    <property type="entry name" value="alpha/beta-Hydrolases"/>
    <property type="match status" value="1"/>
</dbReference>
<sequence length="184" mass="20218">MNFLILHGTLGSPEGNWFPWLAGELEKLGHRTLRPQLPKDQTPDNWIRAIGESVGDPGGDVTIVAHSMSCLATCLYLQNAKAPLRACFFAAGFAQDLPVREPVKSLNLPFVKAPIEWPIVKLNCHKFICFAGDNDPYVPMDIAHDFASKLSAEFIVIKNGGHLNSDSGFTRPPQLLSAIEQVLQ</sequence>
<proteinExistence type="predicted"/>
<dbReference type="Proteomes" id="UP000177080">
    <property type="component" value="Unassembled WGS sequence"/>
</dbReference>
<name>A0A1F4ZBV3_9BACT</name>
<gene>
    <name evidence="1" type="ORF">A2989_00965</name>
</gene>
<evidence type="ECO:0000313" key="2">
    <source>
        <dbReference type="Proteomes" id="UP000177080"/>
    </source>
</evidence>
<accession>A0A1F4ZBV3</accession>
<dbReference type="Pfam" id="PF06821">
    <property type="entry name" value="Ser_hydrolase"/>
    <property type="match status" value="1"/>
</dbReference>
<reference evidence="1 2" key="1">
    <citation type="journal article" date="2016" name="Nat. Commun.">
        <title>Thousands of microbial genomes shed light on interconnected biogeochemical processes in an aquifer system.</title>
        <authorList>
            <person name="Anantharaman K."/>
            <person name="Brown C.T."/>
            <person name="Hug L.A."/>
            <person name="Sharon I."/>
            <person name="Castelle C.J."/>
            <person name="Probst A.J."/>
            <person name="Thomas B.C."/>
            <person name="Singh A."/>
            <person name="Wilkins M.J."/>
            <person name="Karaoz U."/>
            <person name="Brodie E.L."/>
            <person name="Williams K.H."/>
            <person name="Hubbard S.S."/>
            <person name="Banfield J.F."/>
        </authorList>
    </citation>
    <scope>NUCLEOTIDE SEQUENCE [LARGE SCALE GENOMIC DNA]</scope>
</reference>
<dbReference type="GO" id="GO:0016787">
    <property type="term" value="F:hydrolase activity"/>
    <property type="evidence" value="ECO:0007669"/>
    <property type="project" value="InterPro"/>
</dbReference>
<dbReference type="STRING" id="1797259.A2989_00965"/>
<dbReference type="PANTHER" id="PTHR15394:SF3">
    <property type="entry name" value="SERINE HYDROLASE RBBP9"/>
    <property type="match status" value="1"/>
</dbReference>
<dbReference type="InterPro" id="IPR010662">
    <property type="entry name" value="RBBP9/YdeN"/>
</dbReference>
<comment type="caution">
    <text evidence="1">The sequence shown here is derived from an EMBL/GenBank/DDBJ whole genome shotgun (WGS) entry which is preliminary data.</text>
</comment>
<dbReference type="InterPro" id="IPR029058">
    <property type="entry name" value="AB_hydrolase_fold"/>
</dbReference>
<dbReference type="Gene3D" id="3.40.50.1820">
    <property type="entry name" value="alpha/beta hydrolase"/>
    <property type="match status" value="1"/>
</dbReference>
<protein>
    <recommendedName>
        <fullName evidence="3">Alpha/beta hydrolase</fullName>
    </recommendedName>
</protein>